<organism evidence="2 3">
    <name type="scientific">Pleurodeles waltl</name>
    <name type="common">Iberian ribbed newt</name>
    <dbReference type="NCBI Taxonomy" id="8319"/>
    <lineage>
        <taxon>Eukaryota</taxon>
        <taxon>Metazoa</taxon>
        <taxon>Chordata</taxon>
        <taxon>Craniata</taxon>
        <taxon>Vertebrata</taxon>
        <taxon>Euteleostomi</taxon>
        <taxon>Amphibia</taxon>
        <taxon>Batrachia</taxon>
        <taxon>Caudata</taxon>
        <taxon>Salamandroidea</taxon>
        <taxon>Salamandridae</taxon>
        <taxon>Pleurodelinae</taxon>
        <taxon>Pleurodeles</taxon>
    </lineage>
</organism>
<name>A0AAV7SYB2_PLEWA</name>
<reference evidence="2" key="1">
    <citation type="journal article" date="2022" name="bioRxiv">
        <title>Sequencing and chromosome-scale assembly of the giantPleurodeles waltlgenome.</title>
        <authorList>
            <person name="Brown T."/>
            <person name="Elewa A."/>
            <person name="Iarovenko S."/>
            <person name="Subramanian E."/>
            <person name="Araus A.J."/>
            <person name="Petzold A."/>
            <person name="Susuki M."/>
            <person name="Suzuki K.-i.T."/>
            <person name="Hayashi T."/>
            <person name="Toyoda A."/>
            <person name="Oliveira C."/>
            <person name="Osipova E."/>
            <person name="Leigh N.D."/>
            <person name="Simon A."/>
            <person name="Yun M.H."/>
        </authorList>
    </citation>
    <scope>NUCLEOTIDE SEQUENCE</scope>
    <source>
        <strain evidence="2">20211129_DDA</strain>
        <tissue evidence="2">Liver</tissue>
    </source>
</reference>
<feature type="compositionally biased region" description="Low complexity" evidence="1">
    <location>
        <begin position="20"/>
        <end position="31"/>
    </location>
</feature>
<dbReference type="EMBL" id="JANPWB010000007">
    <property type="protein sequence ID" value="KAJ1169107.1"/>
    <property type="molecule type" value="Genomic_DNA"/>
</dbReference>
<dbReference type="Proteomes" id="UP001066276">
    <property type="component" value="Chromosome 4_1"/>
</dbReference>
<sequence length="58" mass="5877">VAIVAMSTPPTDTKVTSVYPDSTPGPTSTPNPTLAIPWDCPPVGGFLVQIASPLLCPG</sequence>
<comment type="caution">
    <text evidence="2">The sequence shown here is derived from an EMBL/GenBank/DDBJ whole genome shotgun (WGS) entry which is preliminary data.</text>
</comment>
<evidence type="ECO:0000313" key="3">
    <source>
        <dbReference type="Proteomes" id="UP001066276"/>
    </source>
</evidence>
<evidence type="ECO:0000256" key="1">
    <source>
        <dbReference type="SAM" id="MobiDB-lite"/>
    </source>
</evidence>
<gene>
    <name evidence="2" type="ORF">NDU88_001013</name>
</gene>
<evidence type="ECO:0000313" key="2">
    <source>
        <dbReference type="EMBL" id="KAJ1169107.1"/>
    </source>
</evidence>
<accession>A0AAV7SYB2</accession>
<dbReference type="AlphaFoldDB" id="A0AAV7SYB2"/>
<feature type="region of interest" description="Disordered" evidence="1">
    <location>
        <begin position="1"/>
        <end position="31"/>
    </location>
</feature>
<feature type="non-terminal residue" evidence="2">
    <location>
        <position position="1"/>
    </location>
</feature>
<protein>
    <submittedName>
        <fullName evidence="2">Uncharacterized protein</fullName>
    </submittedName>
</protein>
<proteinExistence type="predicted"/>
<keyword evidence="3" id="KW-1185">Reference proteome</keyword>